<feature type="transmembrane region" description="Helical" evidence="1">
    <location>
        <begin position="38"/>
        <end position="62"/>
    </location>
</feature>
<evidence type="ECO:0000313" key="2">
    <source>
        <dbReference type="EMBL" id="QDV30479.1"/>
    </source>
</evidence>
<gene>
    <name evidence="2" type="ORF">Spb1_24130</name>
</gene>
<organism evidence="2 3">
    <name type="scientific">Planctopirus ephydatiae</name>
    <dbReference type="NCBI Taxonomy" id="2528019"/>
    <lineage>
        <taxon>Bacteria</taxon>
        <taxon>Pseudomonadati</taxon>
        <taxon>Planctomycetota</taxon>
        <taxon>Planctomycetia</taxon>
        <taxon>Planctomycetales</taxon>
        <taxon>Planctomycetaceae</taxon>
        <taxon>Planctopirus</taxon>
    </lineage>
</organism>
<keyword evidence="1" id="KW-0812">Transmembrane</keyword>
<dbReference type="AlphaFoldDB" id="A0A518GPL5"/>
<sequence>MGLLLMFAGILLIGVSLVIGIIVVLITLEGRANNDRALVVRFGCVGGFVIGILLVVIGWGMIRRAPRF</sequence>
<accession>A0A518GPL5</accession>
<protein>
    <submittedName>
        <fullName evidence="2">Uncharacterized protein</fullName>
    </submittedName>
</protein>
<feature type="transmembrane region" description="Helical" evidence="1">
    <location>
        <begin position="6"/>
        <end position="26"/>
    </location>
</feature>
<name>A0A518GPL5_9PLAN</name>
<reference evidence="2 3" key="1">
    <citation type="submission" date="2019-02" db="EMBL/GenBank/DDBJ databases">
        <title>Deep-cultivation of Planctomycetes and their phenomic and genomic characterization uncovers novel biology.</title>
        <authorList>
            <person name="Wiegand S."/>
            <person name="Jogler M."/>
            <person name="Boedeker C."/>
            <person name="Pinto D."/>
            <person name="Vollmers J."/>
            <person name="Rivas-Marin E."/>
            <person name="Kohn T."/>
            <person name="Peeters S.H."/>
            <person name="Heuer A."/>
            <person name="Rast P."/>
            <person name="Oberbeckmann S."/>
            <person name="Bunk B."/>
            <person name="Jeske O."/>
            <person name="Meyerdierks A."/>
            <person name="Storesund J.E."/>
            <person name="Kallscheuer N."/>
            <person name="Luecker S."/>
            <person name="Lage O.M."/>
            <person name="Pohl T."/>
            <person name="Merkel B.J."/>
            <person name="Hornburger P."/>
            <person name="Mueller R.-W."/>
            <person name="Bruemmer F."/>
            <person name="Labrenz M."/>
            <person name="Spormann A.M."/>
            <person name="Op den Camp H."/>
            <person name="Overmann J."/>
            <person name="Amann R."/>
            <person name="Jetten M.S.M."/>
            <person name="Mascher T."/>
            <person name="Medema M.H."/>
            <person name="Devos D.P."/>
            <person name="Kaster A.-K."/>
            <person name="Ovreas L."/>
            <person name="Rohde M."/>
            <person name="Galperin M.Y."/>
            <person name="Jogler C."/>
        </authorList>
    </citation>
    <scope>NUCLEOTIDE SEQUENCE [LARGE SCALE GENOMIC DNA]</scope>
    <source>
        <strain evidence="2 3">Spb1</strain>
    </source>
</reference>
<evidence type="ECO:0000256" key="1">
    <source>
        <dbReference type="SAM" id="Phobius"/>
    </source>
</evidence>
<keyword evidence="1" id="KW-1133">Transmembrane helix</keyword>
<dbReference type="KEGG" id="peh:Spb1_24130"/>
<dbReference type="Proteomes" id="UP000315349">
    <property type="component" value="Chromosome"/>
</dbReference>
<evidence type="ECO:0000313" key="3">
    <source>
        <dbReference type="Proteomes" id="UP000315349"/>
    </source>
</evidence>
<keyword evidence="3" id="KW-1185">Reference proteome</keyword>
<proteinExistence type="predicted"/>
<keyword evidence="1" id="KW-0472">Membrane</keyword>
<dbReference type="EMBL" id="CP036299">
    <property type="protein sequence ID" value="QDV30479.1"/>
    <property type="molecule type" value="Genomic_DNA"/>
</dbReference>